<feature type="region of interest" description="Disordered" evidence="5">
    <location>
        <begin position="594"/>
        <end position="614"/>
    </location>
</feature>
<feature type="compositionally biased region" description="Low complexity" evidence="5">
    <location>
        <begin position="517"/>
        <end position="533"/>
    </location>
</feature>
<reference evidence="8" key="1">
    <citation type="submission" date="2014-09" db="EMBL/GenBank/DDBJ databases">
        <title>Genome sequence of the luminous mushroom Mycena chlorophos for searching fungal bioluminescence genes.</title>
        <authorList>
            <person name="Tanaka Y."/>
            <person name="Kasuga D."/>
            <person name="Oba Y."/>
            <person name="Hase S."/>
            <person name="Sato K."/>
            <person name="Oba Y."/>
            <person name="Sakakibara Y."/>
        </authorList>
    </citation>
    <scope>NUCLEOTIDE SEQUENCE</scope>
</reference>
<name>A0ABQ0MAU9_MYCCL</name>
<protein>
    <recommendedName>
        <fullName evidence="7">RanBP2-type domain-containing protein</fullName>
    </recommendedName>
</protein>
<keyword evidence="3" id="KW-0862">Zinc</keyword>
<dbReference type="PROSITE" id="PS01358">
    <property type="entry name" value="ZF_RANBP2_1"/>
    <property type="match status" value="2"/>
</dbReference>
<dbReference type="PANTHER" id="PTHR23111:SF40">
    <property type="entry name" value="RNA-BINDING PROTEIN INVOLVED IN HETEROCHROMATIN ASSEMBLY-RELATED"/>
    <property type="match status" value="1"/>
</dbReference>
<feature type="region of interest" description="Disordered" evidence="5">
    <location>
        <begin position="627"/>
        <end position="646"/>
    </location>
</feature>
<evidence type="ECO:0000256" key="2">
    <source>
        <dbReference type="ARBA" id="ARBA00022771"/>
    </source>
</evidence>
<dbReference type="InterPro" id="IPR036443">
    <property type="entry name" value="Znf_RanBP2_sf"/>
</dbReference>
<keyword evidence="6" id="KW-1133">Transmembrane helix</keyword>
<evidence type="ECO:0000256" key="1">
    <source>
        <dbReference type="ARBA" id="ARBA00022723"/>
    </source>
</evidence>
<evidence type="ECO:0000259" key="7">
    <source>
        <dbReference type="PROSITE" id="PS50199"/>
    </source>
</evidence>
<feature type="transmembrane region" description="Helical" evidence="6">
    <location>
        <begin position="654"/>
        <end position="676"/>
    </location>
</feature>
<gene>
    <name evidence="8" type="ORF">MCHLO_16628</name>
</gene>
<feature type="compositionally biased region" description="Low complexity" evidence="5">
    <location>
        <begin position="258"/>
        <end position="296"/>
    </location>
</feature>
<keyword evidence="6" id="KW-0472">Membrane</keyword>
<accession>A0ABQ0MAU9</accession>
<evidence type="ECO:0000256" key="3">
    <source>
        <dbReference type="ARBA" id="ARBA00022833"/>
    </source>
</evidence>
<dbReference type="Gene3D" id="4.10.1060.10">
    <property type="entry name" value="Zinc finger, RanBP2-type"/>
    <property type="match status" value="2"/>
</dbReference>
<feature type="region of interest" description="Disordered" evidence="5">
    <location>
        <begin position="232"/>
        <end position="299"/>
    </location>
</feature>
<dbReference type="EMBL" id="DF849951">
    <property type="protein sequence ID" value="GAT60495.1"/>
    <property type="molecule type" value="Genomic_DNA"/>
</dbReference>
<feature type="region of interest" description="Disordered" evidence="5">
    <location>
        <begin position="515"/>
        <end position="536"/>
    </location>
</feature>
<evidence type="ECO:0000256" key="6">
    <source>
        <dbReference type="SAM" id="Phobius"/>
    </source>
</evidence>
<keyword evidence="6" id="KW-0812">Transmembrane</keyword>
<dbReference type="PROSITE" id="PS50199">
    <property type="entry name" value="ZF_RANBP2_2"/>
    <property type="match status" value="1"/>
</dbReference>
<dbReference type="Proteomes" id="UP000815677">
    <property type="component" value="Unassembled WGS sequence"/>
</dbReference>
<dbReference type="PANTHER" id="PTHR23111">
    <property type="entry name" value="ZINC FINGER PROTEIN"/>
    <property type="match status" value="1"/>
</dbReference>
<evidence type="ECO:0000256" key="5">
    <source>
        <dbReference type="SAM" id="MobiDB-lite"/>
    </source>
</evidence>
<dbReference type="InterPro" id="IPR001876">
    <property type="entry name" value="Znf_RanBP2"/>
</dbReference>
<keyword evidence="9" id="KW-1185">Reference proteome</keyword>
<dbReference type="SUPFAM" id="SSF90209">
    <property type="entry name" value="Ran binding protein zinc finger-like"/>
    <property type="match status" value="2"/>
</dbReference>
<organism evidence="8 9">
    <name type="scientific">Mycena chlorophos</name>
    <name type="common">Agaric fungus</name>
    <name type="synonym">Agaricus chlorophos</name>
    <dbReference type="NCBI Taxonomy" id="658473"/>
    <lineage>
        <taxon>Eukaryota</taxon>
        <taxon>Fungi</taxon>
        <taxon>Dikarya</taxon>
        <taxon>Basidiomycota</taxon>
        <taxon>Agaricomycotina</taxon>
        <taxon>Agaricomycetes</taxon>
        <taxon>Agaricomycetidae</taxon>
        <taxon>Agaricales</taxon>
        <taxon>Marasmiineae</taxon>
        <taxon>Mycenaceae</taxon>
        <taxon>Mycena</taxon>
    </lineage>
</organism>
<evidence type="ECO:0000256" key="4">
    <source>
        <dbReference type="PROSITE-ProRule" id="PRU00322"/>
    </source>
</evidence>
<feature type="compositionally biased region" description="Low complexity" evidence="5">
    <location>
        <begin position="594"/>
        <end position="607"/>
    </location>
</feature>
<keyword evidence="1" id="KW-0479">Metal-binding</keyword>
<sequence>MTNHPTFAPPSLGPPFTYVAREKPTPDPINYAPRPLPALDLSPQSSTSSMSSDASMDAFDLFVRTQSRVVCIIDAPPIQFLASMLAQNGLVPTSMWVRDGDGTCMWALFHSHREACLALSLSAPRFPVAAALEADLTPLKRVLESAPHAISPQLYMNNLRVPAPMAAHGASGVSMVPEEYTLSSNPPNPRTNFRLGDWICRAPNCAAHNFGRNLTCIGCGCPRSPNGTVDAHNHATYNNPPPPSRPPMSPRFVTANNSMHSYSQSSPSHSPTSHGFPVSPRSQSQQYHNTQQQQQQPVSLPLSSTLAALNKAASSGYPLLTPSGRAFAVGGKVQNISSDPLTPCIMYWPDNEPFPEQGQIRPSNLMNVAQPPILNTGNRGPISHQPGDWICLKCNYLNWRRRKVCQTCLPYAEGNGDSISAAVQAERIALLTSVLAHTGLGSAPSSPSPPLPVPQREQGHVIPLGRSHSTTPAHAPHRPFVDVSPPPSSLRGPAVHRSQSHSELGAHAFPIYETSGQQHQHQQQPPRFHQHQQSPLHRPIRMSPARYPIELHAPAPAPLLPSFLQDIVQSPTLSPSSTSSADLSFDEYDEDISLPSSTRSTFSGSGSVRAGSDSPLASTIWRLDGEETKSLVSQTPRGEQSEQQRRAPPSSACFLIAVLLLDLPSVCFWNLSYLYCRNRRYTYLGISFRPHERGASHATPPPWNQQNSLNKHTHNLAGLARPEGRAGPV</sequence>
<keyword evidence="2 4" id="KW-0863">Zinc-finger</keyword>
<evidence type="ECO:0000313" key="9">
    <source>
        <dbReference type="Proteomes" id="UP000815677"/>
    </source>
</evidence>
<feature type="region of interest" description="Disordered" evidence="5">
    <location>
        <begin position="1"/>
        <end position="51"/>
    </location>
</feature>
<evidence type="ECO:0000313" key="8">
    <source>
        <dbReference type="EMBL" id="GAT60495.1"/>
    </source>
</evidence>
<feature type="compositionally biased region" description="Pro residues" evidence="5">
    <location>
        <begin position="239"/>
        <end position="249"/>
    </location>
</feature>
<feature type="region of interest" description="Disordered" evidence="5">
    <location>
        <begin position="465"/>
        <end position="501"/>
    </location>
</feature>
<proteinExistence type="predicted"/>
<feature type="domain" description="RanBP2-type" evidence="7">
    <location>
        <begin position="194"/>
        <end position="225"/>
    </location>
</feature>
<dbReference type="SMART" id="SM00547">
    <property type="entry name" value="ZnF_RBZ"/>
    <property type="match status" value="2"/>
</dbReference>